<dbReference type="EMBL" id="CP049989">
    <property type="protein sequence ID" value="QIM53644.1"/>
    <property type="molecule type" value="Genomic_DNA"/>
</dbReference>
<name>A0A6G8IKC6_9BURK</name>
<dbReference type="Proteomes" id="UP000503162">
    <property type="component" value="Chromosome"/>
</dbReference>
<dbReference type="InterPro" id="IPR045808">
    <property type="entry name" value="Hr_FBXL5"/>
</dbReference>
<dbReference type="RefSeq" id="WP_166228861.1">
    <property type="nucleotide sequence ID" value="NZ_CP049989.1"/>
</dbReference>
<proteinExistence type="predicted"/>
<evidence type="ECO:0008006" key="3">
    <source>
        <dbReference type="Google" id="ProtNLM"/>
    </source>
</evidence>
<dbReference type="Gene3D" id="1.20.120.520">
    <property type="entry name" value="nmb1532 protein domain like"/>
    <property type="match status" value="1"/>
</dbReference>
<protein>
    <recommendedName>
        <fullName evidence="3">Hemerythrin-like domain-containing protein</fullName>
    </recommendedName>
</protein>
<accession>A0A6G8IKC6</accession>
<dbReference type="KEGG" id="hcz:G9Q37_16535"/>
<dbReference type="CDD" id="cd12109">
    <property type="entry name" value="Hr_FBXL5"/>
    <property type="match status" value="1"/>
</dbReference>
<organism evidence="1 2">
    <name type="scientific">Hydrogenophaga crocea</name>
    <dbReference type="NCBI Taxonomy" id="2716225"/>
    <lineage>
        <taxon>Bacteria</taxon>
        <taxon>Pseudomonadati</taxon>
        <taxon>Pseudomonadota</taxon>
        <taxon>Betaproteobacteria</taxon>
        <taxon>Burkholderiales</taxon>
        <taxon>Comamonadaceae</taxon>
        <taxon>Hydrogenophaga</taxon>
    </lineage>
</organism>
<keyword evidence="2" id="KW-1185">Reference proteome</keyword>
<dbReference type="GO" id="GO:0006879">
    <property type="term" value="P:intracellular iron ion homeostasis"/>
    <property type="evidence" value="ECO:0007669"/>
    <property type="project" value="InterPro"/>
</dbReference>
<evidence type="ECO:0000313" key="1">
    <source>
        <dbReference type="EMBL" id="QIM53644.1"/>
    </source>
</evidence>
<evidence type="ECO:0000313" key="2">
    <source>
        <dbReference type="Proteomes" id="UP000503162"/>
    </source>
</evidence>
<reference evidence="1 2" key="1">
    <citation type="submission" date="2020-03" db="EMBL/GenBank/DDBJ databases">
        <title>Hydrogenophaga sp. nov. isolated from cyanobacterial mat.</title>
        <authorList>
            <person name="Thorat V."/>
            <person name="Kirdat K."/>
            <person name="Tiwarekar B."/>
            <person name="Costa E.D."/>
            <person name="Yadav A."/>
        </authorList>
    </citation>
    <scope>NUCLEOTIDE SEQUENCE [LARGE SCALE GENOMIC DNA]</scope>
    <source>
        <strain evidence="1 2">BA0156</strain>
    </source>
</reference>
<dbReference type="AlphaFoldDB" id="A0A6G8IKC6"/>
<gene>
    <name evidence="1" type="ORF">G9Q37_16535</name>
</gene>
<sequence length="246" mass="27025">MQSNAIEFNAIAATARTGEGRFNLYAGIHKALRHTMTDTLIALGRTDAADEAALRNACDRTVELMEMCERHLEHENRFIHAALQLRCPGVCDAVAREHEDHLRATQQLSAAARGMAAVPADQRASAMHALYLALALFVADNLQHMHAEETRHNAALWAAYDDLELIALHDALVAGIPPQEMMQTLHWMLPAMNATERLDLLNDVQAKAPAPVFDAVLDLARLRLNQADFARLARGVNLPPVPGLVV</sequence>